<dbReference type="EMBL" id="CP050292">
    <property type="protein sequence ID" value="QND72918.1"/>
    <property type="molecule type" value="Genomic_DNA"/>
</dbReference>
<accession>A0A7G6U1N6</accession>
<evidence type="ECO:0000259" key="1">
    <source>
        <dbReference type="Pfam" id="PF17194"/>
    </source>
</evidence>
<evidence type="ECO:0000313" key="3">
    <source>
        <dbReference type="Proteomes" id="UP000515291"/>
    </source>
</evidence>
<proteinExistence type="predicted"/>
<dbReference type="Proteomes" id="UP000515291">
    <property type="component" value="Chromosome"/>
</dbReference>
<name>A0A7G6U1N6_9BRAD</name>
<protein>
    <recommendedName>
        <fullName evidence="1">Transcriptional regulator AbiEi antitoxin N-terminal domain-containing protein</fullName>
    </recommendedName>
</protein>
<dbReference type="RefSeq" id="WP_184511814.1">
    <property type="nucleotide sequence ID" value="NZ_CP050292.1"/>
</dbReference>
<dbReference type="InterPro" id="IPR021561">
    <property type="entry name" value="AbiEi_3"/>
</dbReference>
<dbReference type="AlphaFoldDB" id="A0A7G6U1N6"/>
<evidence type="ECO:0000313" key="2">
    <source>
        <dbReference type="EMBL" id="QND72918.1"/>
    </source>
</evidence>
<sequence>MCHIINYEQRKRGLINQLASKLPEGMLVDAAWLNAQGYSTQLQHQYVKSGWLEQPTRSVFRRPRGVLSWQQVVISLQTILNYSPLIVGGRTALELQGYAHYLSQSTTVVHLYGPKPPPGWVQKLPLQVKFVYHNDRRLFKNEPVTKGVNSVKWNIDKGEALDVTSFRGGDITELTWGQWDWPLTLSTPERAIFELLDELPNRETFEQVDALFGGLANLRPDRLQKLLKDCASVKVKRLFFYFSDRHKHAWLKRLKKEDIDLGSGKRMLVKGGVLDPTYHITVPGDLNGVR</sequence>
<dbReference type="Pfam" id="PF17194">
    <property type="entry name" value="AbiEi_3_N"/>
    <property type="match status" value="1"/>
</dbReference>
<dbReference type="InterPro" id="IPR033455">
    <property type="entry name" value="AbiEi_3_N"/>
</dbReference>
<reference evidence="3" key="1">
    <citation type="journal article" date="2020" name="Mol. Plant Microbe">
        <title>Rhizobial microsymbionts of the narrowly endemic Oxytropis species growing in Kamchatka are characterized by significant genetic diversity and possess a set of genes that are associated with T3SS and T6SS secretion systems and can affect the development of symbiosis.</title>
        <authorList>
            <person name="Safronova V."/>
            <person name="Guro P."/>
            <person name="Sazanova A."/>
            <person name="Kuznetsova I."/>
            <person name="Belimov A."/>
            <person name="Yakubov V."/>
            <person name="Chirak E."/>
            <person name="Afonin A."/>
            <person name="Gogolev Y."/>
            <person name="Andronov E."/>
            <person name="Tikhonovich I."/>
        </authorList>
    </citation>
    <scope>NUCLEOTIDE SEQUENCE [LARGE SCALE GENOMIC DNA]</scope>
    <source>
        <strain evidence="3">581</strain>
    </source>
</reference>
<organism evidence="2 3">
    <name type="scientific">Tardiphaga robiniae</name>
    <dbReference type="NCBI Taxonomy" id="943830"/>
    <lineage>
        <taxon>Bacteria</taxon>
        <taxon>Pseudomonadati</taxon>
        <taxon>Pseudomonadota</taxon>
        <taxon>Alphaproteobacteria</taxon>
        <taxon>Hyphomicrobiales</taxon>
        <taxon>Nitrobacteraceae</taxon>
        <taxon>Tardiphaga</taxon>
    </lineage>
</organism>
<feature type="domain" description="Transcriptional regulator AbiEi antitoxin N-terminal" evidence="1">
    <location>
        <begin position="14"/>
        <end position="103"/>
    </location>
</feature>
<gene>
    <name evidence="2" type="ORF">HB776_18185</name>
</gene>
<dbReference type="KEGG" id="trb:HB776_18185"/>
<dbReference type="Pfam" id="PF11459">
    <property type="entry name" value="AbiEi_3"/>
    <property type="match status" value="1"/>
</dbReference>